<dbReference type="AlphaFoldDB" id="A0A0F9RVT4"/>
<reference evidence="1" key="1">
    <citation type="journal article" date="2015" name="Nature">
        <title>Complex archaea that bridge the gap between prokaryotes and eukaryotes.</title>
        <authorList>
            <person name="Spang A."/>
            <person name="Saw J.H."/>
            <person name="Jorgensen S.L."/>
            <person name="Zaremba-Niedzwiedzka K."/>
            <person name="Martijn J."/>
            <person name="Lind A.E."/>
            <person name="van Eijk R."/>
            <person name="Schleper C."/>
            <person name="Guy L."/>
            <person name="Ettema T.J."/>
        </authorList>
    </citation>
    <scope>NUCLEOTIDE SEQUENCE</scope>
</reference>
<evidence type="ECO:0008006" key="2">
    <source>
        <dbReference type="Google" id="ProtNLM"/>
    </source>
</evidence>
<accession>A0A0F9RVT4</accession>
<name>A0A0F9RVT4_9ZZZZ</name>
<proteinExistence type="predicted"/>
<sequence length="73" mass="8154">MTTFEFDGPAVSLLERLRKRHGLSTRAEVLRRAITLLYVCVEAQQDGAKVYVKKNGEYKQLVVGNECSHCGAV</sequence>
<evidence type="ECO:0000313" key="1">
    <source>
        <dbReference type="EMBL" id="KKN29006.1"/>
    </source>
</evidence>
<organism evidence="1">
    <name type="scientific">marine sediment metagenome</name>
    <dbReference type="NCBI Taxonomy" id="412755"/>
    <lineage>
        <taxon>unclassified sequences</taxon>
        <taxon>metagenomes</taxon>
        <taxon>ecological metagenomes</taxon>
    </lineage>
</organism>
<dbReference type="EMBL" id="LAZR01002518">
    <property type="protein sequence ID" value="KKN29006.1"/>
    <property type="molecule type" value="Genomic_DNA"/>
</dbReference>
<protein>
    <recommendedName>
        <fullName evidence="2">Ribbon-helix-helix protein CopG domain-containing protein</fullName>
    </recommendedName>
</protein>
<comment type="caution">
    <text evidence="1">The sequence shown here is derived from an EMBL/GenBank/DDBJ whole genome shotgun (WGS) entry which is preliminary data.</text>
</comment>
<gene>
    <name evidence="1" type="ORF">LCGC14_0848410</name>
</gene>